<dbReference type="EMBL" id="JADJEV010000005">
    <property type="protein sequence ID" value="MBK6975089.1"/>
    <property type="molecule type" value="Genomic_DNA"/>
</dbReference>
<organism evidence="2 4">
    <name type="scientific">Candidatus Methylophosphatis roskildensis</name>
    <dbReference type="NCBI Taxonomy" id="2899263"/>
    <lineage>
        <taxon>Bacteria</taxon>
        <taxon>Pseudomonadati</taxon>
        <taxon>Pseudomonadota</taxon>
        <taxon>Betaproteobacteria</taxon>
        <taxon>Nitrosomonadales</taxon>
        <taxon>Sterolibacteriaceae</taxon>
        <taxon>Candidatus Methylophosphatis</taxon>
    </lineage>
</organism>
<evidence type="ECO:0000313" key="3">
    <source>
        <dbReference type="EMBL" id="MBK6975089.1"/>
    </source>
</evidence>
<gene>
    <name evidence="2" type="ORF">IPH26_02995</name>
    <name evidence="3" type="ORF">IPH26_19860</name>
</gene>
<dbReference type="Proteomes" id="UP000807785">
    <property type="component" value="Unassembled WGS sequence"/>
</dbReference>
<reference evidence="4" key="2">
    <citation type="journal article" date="2021" name="Nat. Commun.">
        <title>Connecting structure to function with the recovery of over 1000 high-quality metagenome-assembled genomes from activated sludge using long-read sequencing.</title>
        <authorList>
            <person name="Singleton C.M."/>
            <person name="Petriglieri F."/>
            <person name="Kristensen J.M."/>
            <person name="Kirkegaard R.H."/>
            <person name="Michaelsen T.Y."/>
            <person name="Andersen M.H."/>
            <person name="Kondrotaite Z."/>
            <person name="Karst S.M."/>
            <person name="Dueholm M.S."/>
            <person name="Nielsen P.H."/>
            <person name="Albertsen M."/>
        </authorList>
    </citation>
    <scope>NUCLEOTIDE SEQUENCE [LARGE SCALE GENOMIC DNA]</scope>
</reference>
<evidence type="ECO:0000256" key="1">
    <source>
        <dbReference type="SAM" id="MobiDB-lite"/>
    </source>
</evidence>
<sequence length="130" mass="13374">MGERLAVVRLHQVHDEPCYVVRRPDGSTVSIPAWMTDLAAGEVQLTSEPCLPVAVLVALRRVVSTFLSLSACTGPTGERDAATPNSSESSVRRRRICAPAATTAGSSGTVAAANGAVDASGGRDDQRGGA</sequence>
<reference evidence="2" key="1">
    <citation type="submission" date="2020-10" db="EMBL/GenBank/DDBJ databases">
        <title>Connecting structure to function with the recovery of over 1000 high-quality activated sludge metagenome-assembled genomes encoding full-length rRNA genes using long-read sequencing.</title>
        <authorList>
            <person name="Singleton C.M."/>
            <person name="Petriglieri F."/>
            <person name="Kristensen J.M."/>
            <person name="Kirkegaard R.H."/>
            <person name="Michaelsen T.Y."/>
            <person name="Andersen M.H."/>
            <person name="Karst S.M."/>
            <person name="Dueholm M.S."/>
            <person name="Nielsen P.H."/>
            <person name="Albertsen M."/>
        </authorList>
    </citation>
    <scope>NUCLEOTIDE SEQUENCE</scope>
    <source>
        <strain evidence="2">Bjer_18-Q3-R1-45_BAT3C.347</strain>
    </source>
</reference>
<feature type="compositionally biased region" description="Basic and acidic residues" evidence="1">
    <location>
        <begin position="121"/>
        <end position="130"/>
    </location>
</feature>
<name>A0A9D7HKI6_9PROT</name>
<feature type="compositionally biased region" description="Low complexity" evidence="1">
    <location>
        <begin position="98"/>
        <end position="117"/>
    </location>
</feature>
<dbReference type="AlphaFoldDB" id="A0A9D7HKI6"/>
<feature type="region of interest" description="Disordered" evidence="1">
    <location>
        <begin position="73"/>
        <end position="130"/>
    </location>
</feature>
<evidence type="ECO:0000313" key="2">
    <source>
        <dbReference type="EMBL" id="MBK6971964.1"/>
    </source>
</evidence>
<protein>
    <submittedName>
        <fullName evidence="2">Uncharacterized protein</fullName>
    </submittedName>
</protein>
<evidence type="ECO:0000313" key="4">
    <source>
        <dbReference type="Proteomes" id="UP000807785"/>
    </source>
</evidence>
<proteinExistence type="predicted"/>
<dbReference type="EMBL" id="JADJEV010000001">
    <property type="protein sequence ID" value="MBK6971964.1"/>
    <property type="molecule type" value="Genomic_DNA"/>
</dbReference>
<comment type="caution">
    <text evidence="2">The sequence shown here is derived from an EMBL/GenBank/DDBJ whole genome shotgun (WGS) entry which is preliminary data.</text>
</comment>
<accession>A0A9D7HKI6</accession>